<dbReference type="STRING" id="225848.Sps_03524"/>
<dbReference type="GO" id="GO:0046872">
    <property type="term" value="F:metal ion binding"/>
    <property type="evidence" value="ECO:0007669"/>
    <property type="project" value="UniProtKB-UniRule"/>
</dbReference>
<dbReference type="InterPro" id="IPR011096">
    <property type="entry name" value="FTP_domain"/>
</dbReference>
<dbReference type="Gene3D" id="3.10.450.40">
    <property type="match status" value="1"/>
</dbReference>
<organism evidence="15 16">
    <name type="scientific">Shewanella psychrophila</name>
    <dbReference type="NCBI Taxonomy" id="225848"/>
    <lineage>
        <taxon>Bacteria</taxon>
        <taxon>Pseudomonadati</taxon>
        <taxon>Pseudomonadota</taxon>
        <taxon>Gammaproteobacteria</taxon>
        <taxon>Alteromonadales</taxon>
        <taxon>Shewanellaceae</taxon>
        <taxon>Shewanella</taxon>
    </lineage>
</organism>
<dbReference type="PRINTS" id="PR00730">
    <property type="entry name" value="THERMOLYSIN"/>
</dbReference>
<keyword evidence="2 10" id="KW-0645">Protease</keyword>
<dbReference type="AlphaFoldDB" id="A0A1S6HT18"/>
<gene>
    <name evidence="15" type="ORF">Sps_03524</name>
</gene>
<protein>
    <recommendedName>
        <fullName evidence="10">Neutral metalloproteinase</fullName>
        <ecNumber evidence="10">3.4.24.-</ecNumber>
    </recommendedName>
</protein>
<feature type="active site" evidence="9">
    <location>
        <position position="345"/>
    </location>
</feature>
<dbReference type="Pfam" id="PF07504">
    <property type="entry name" value="FTP"/>
    <property type="match status" value="1"/>
</dbReference>
<keyword evidence="10" id="KW-0964">Secreted</keyword>
<dbReference type="InterPro" id="IPR013856">
    <property type="entry name" value="Peptidase_M4_domain"/>
</dbReference>
<name>A0A1S6HT18_9GAMM</name>
<feature type="active site" description="Proton donor" evidence="9">
    <location>
        <position position="427"/>
    </location>
</feature>
<evidence type="ECO:0000256" key="9">
    <source>
        <dbReference type="PIRSR" id="PIRSR623612-1"/>
    </source>
</evidence>
<evidence type="ECO:0000256" key="4">
    <source>
        <dbReference type="ARBA" id="ARBA00022729"/>
    </source>
</evidence>
<comment type="function">
    <text evidence="10">Extracellular zinc metalloprotease.</text>
</comment>
<dbReference type="Pfam" id="PF01447">
    <property type="entry name" value="Peptidase_M4"/>
    <property type="match status" value="1"/>
</dbReference>
<dbReference type="Gene3D" id="1.10.390.10">
    <property type="entry name" value="Neutral Protease Domain 2"/>
    <property type="match status" value="1"/>
</dbReference>
<dbReference type="Gene3D" id="3.10.170.10">
    <property type="match status" value="1"/>
</dbReference>
<evidence type="ECO:0000313" key="15">
    <source>
        <dbReference type="EMBL" id="AQS38651.1"/>
    </source>
</evidence>
<dbReference type="InterPro" id="IPR050728">
    <property type="entry name" value="Zinc_Metalloprotease_M4"/>
</dbReference>
<feature type="domain" description="FTP" evidence="14">
    <location>
        <begin position="79"/>
        <end position="112"/>
    </location>
</feature>
<keyword evidence="4 10" id="KW-0732">Signal</keyword>
<dbReference type="GO" id="GO:0006508">
    <property type="term" value="P:proteolysis"/>
    <property type="evidence" value="ECO:0007669"/>
    <property type="project" value="UniProtKB-KW"/>
</dbReference>
<dbReference type="EMBL" id="CP014782">
    <property type="protein sequence ID" value="AQS38651.1"/>
    <property type="molecule type" value="Genomic_DNA"/>
</dbReference>
<dbReference type="InterPro" id="IPR023612">
    <property type="entry name" value="Peptidase_M4"/>
</dbReference>
<feature type="domain" description="Peptidase M4" evidence="11">
    <location>
        <begin position="216"/>
        <end position="352"/>
    </location>
</feature>
<dbReference type="Proteomes" id="UP000189545">
    <property type="component" value="Chromosome"/>
</dbReference>
<dbReference type="Pfam" id="PF04151">
    <property type="entry name" value="PPC"/>
    <property type="match status" value="1"/>
</dbReference>
<keyword evidence="6 10" id="KW-0862">Zinc</keyword>
<keyword evidence="5 10" id="KW-0378">Hydrolase</keyword>
<dbReference type="InterPro" id="IPR001570">
    <property type="entry name" value="Peptidase_M4_C_domain"/>
</dbReference>
<evidence type="ECO:0000259" key="12">
    <source>
        <dbReference type="Pfam" id="PF02868"/>
    </source>
</evidence>
<dbReference type="PANTHER" id="PTHR33794">
    <property type="entry name" value="BACILLOLYSIN"/>
    <property type="match status" value="1"/>
</dbReference>
<keyword evidence="7 10" id="KW-0482">Metalloprotease</keyword>
<dbReference type="Pfam" id="PF02868">
    <property type="entry name" value="Peptidase_M4_C"/>
    <property type="match status" value="1"/>
</dbReference>
<dbReference type="EC" id="3.4.24.-" evidence="10"/>
<dbReference type="Gene3D" id="3.10.450.490">
    <property type="match status" value="1"/>
</dbReference>
<keyword evidence="3" id="KW-0479">Metal-binding</keyword>
<evidence type="ECO:0000256" key="8">
    <source>
        <dbReference type="ARBA" id="ARBA00023145"/>
    </source>
</evidence>
<evidence type="ECO:0000256" key="10">
    <source>
        <dbReference type="RuleBase" id="RU366073"/>
    </source>
</evidence>
<evidence type="ECO:0000256" key="7">
    <source>
        <dbReference type="ARBA" id="ARBA00023049"/>
    </source>
</evidence>
<feature type="chain" id="PRO_5023152710" description="Neutral metalloproteinase" evidence="10">
    <location>
        <begin position="24"/>
        <end position="684"/>
    </location>
</feature>
<dbReference type="GO" id="GO:0005576">
    <property type="term" value="C:extracellular region"/>
    <property type="evidence" value="ECO:0007669"/>
    <property type="project" value="UniProtKB-SubCell"/>
</dbReference>
<dbReference type="SUPFAM" id="SSF55486">
    <property type="entry name" value="Metalloproteases ('zincins'), catalytic domain"/>
    <property type="match status" value="1"/>
</dbReference>
<accession>A0A1S6HT18</accession>
<dbReference type="InterPro" id="IPR027268">
    <property type="entry name" value="Peptidase_M4/M1_CTD_sf"/>
</dbReference>
<feature type="domain" description="Peptidase M4 C-terminal" evidence="12">
    <location>
        <begin position="355"/>
        <end position="499"/>
    </location>
</feature>
<dbReference type="InterPro" id="IPR007280">
    <property type="entry name" value="Peptidase_C_arc/bac"/>
</dbReference>
<sequence length="684" mass="77112">MIRHTILWAAGIFTALSSFTLYAAERFDLDKVKLDDTVMFDSSSASIPIKDLNQVLALKQEDSIRPVAEMAMSGNRMKVRYQQLYKGIPIYGESLVVEKNTIGFYTGVSGQFIRAIGLDLPSSIPLMSTSHALTIAKSDLPQALGPVSVDNEQAVLRIYLDENDKARLVYITSFVSYGNSISRPFKIIDANNGDILRQWEGMTFKLAGGPGGNQKSGKYYFGNGGKYGSLITDEQCRMDSTDVVTYNMYHNQYGGVIHQFNCPNNDNDEVNGAYSPLNDAHYFGQQVFNMYQEWFGLRPINMKLKMRVHYGYNYANAFWDGQQMTFGDGGQSMYPLTTWDVVSHEVSHGFTEQNSGLEYYNQSGGMNESFSDIAAAALGYYMHGTFNWKMGEHVMKYSGAMRYLDSPAKDGMSIESASQYYDGMDPHLTSGVFNKAFYHLATSEGWNIKKAFELFVIANRLYWTPRSTYQSGADGVCRAAADKEFSQTDVSHAFSMVGVTTTQCDADNPGKDPNDDSEILINGRPVTLTGQQHQQRHFTFNLPEAATKLTFSTQGGASDIDLYVKYNQQASDTDFDCLSAGYDSNEECQFTHPVSGIYNVMLYSFTDYDDVTLIAYYERDSSDESQYCRGEYLWSPMHFYYSDDFVNYRGFIYQAHWAHSGELRPDINWDYDGMFAWRLIGGCD</sequence>
<keyword evidence="16" id="KW-1185">Reference proteome</keyword>
<keyword evidence="8" id="KW-0865">Zymogen</keyword>
<comment type="subcellular location">
    <subcellularLocation>
        <location evidence="10">Secreted</location>
    </subcellularLocation>
</comment>
<proteinExistence type="inferred from homology"/>
<dbReference type="KEGG" id="spsw:Sps_03524"/>
<evidence type="ECO:0000256" key="3">
    <source>
        <dbReference type="ARBA" id="ARBA00022723"/>
    </source>
</evidence>
<evidence type="ECO:0000259" key="14">
    <source>
        <dbReference type="Pfam" id="PF07504"/>
    </source>
</evidence>
<evidence type="ECO:0000256" key="2">
    <source>
        <dbReference type="ARBA" id="ARBA00022670"/>
    </source>
</evidence>
<dbReference type="PANTHER" id="PTHR33794:SF1">
    <property type="entry name" value="BACILLOLYSIN"/>
    <property type="match status" value="1"/>
</dbReference>
<comment type="cofactor">
    <cofactor evidence="10">
        <name>Zn(2+)</name>
        <dbReference type="ChEBI" id="CHEBI:29105"/>
    </cofactor>
</comment>
<evidence type="ECO:0000259" key="11">
    <source>
        <dbReference type="Pfam" id="PF01447"/>
    </source>
</evidence>
<evidence type="ECO:0000256" key="6">
    <source>
        <dbReference type="ARBA" id="ARBA00022833"/>
    </source>
</evidence>
<evidence type="ECO:0000313" key="16">
    <source>
        <dbReference type="Proteomes" id="UP000189545"/>
    </source>
</evidence>
<dbReference type="Gene3D" id="2.60.120.380">
    <property type="match status" value="1"/>
</dbReference>
<comment type="similarity">
    <text evidence="1 10">Belongs to the peptidase M4 family.</text>
</comment>
<dbReference type="CDD" id="cd09597">
    <property type="entry name" value="M4_TLP"/>
    <property type="match status" value="1"/>
</dbReference>
<feature type="signal peptide" evidence="10">
    <location>
        <begin position="1"/>
        <end position="23"/>
    </location>
</feature>
<dbReference type="GO" id="GO:0004222">
    <property type="term" value="F:metalloendopeptidase activity"/>
    <property type="evidence" value="ECO:0007669"/>
    <property type="project" value="UniProtKB-UniRule"/>
</dbReference>
<evidence type="ECO:0000256" key="5">
    <source>
        <dbReference type="ARBA" id="ARBA00022801"/>
    </source>
</evidence>
<evidence type="ECO:0000259" key="13">
    <source>
        <dbReference type="Pfam" id="PF04151"/>
    </source>
</evidence>
<evidence type="ECO:0000256" key="1">
    <source>
        <dbReference type="ARBA" id="ARBA00009388"/>
    </source>
</evidence>
<feature type="domain" description="Peptidase C-terminal archaeal/bacterial" evidence="13">
    <location>
        <begin position="538"/>
        <end position="604"/>
    </location>
</feature>
<reference evidence="15 16" key="1">
    <citation type="submission" date="2016-03" db="EMBL/GenBank/DDBJ databases">
        <title>Complete genome sequence of Shewanella psychrophila WP2, a deep sea bacterium isolated from west Pacific sediment.</title>
        <authorList>
            <person name="Xu G."/>
            <person name="Jian H."/>
        </authorList>
    </citation>
    <scope>NUCLEOTIDE SEQUENCE [LARGE SCALE GENOMIC DNA]</scope>
    <source>
        <strain evidence="15 16">WP2</strain>
    </source>
</reference>